<keyword evidence="6" id="KW-0411">Iron-sulfur</keyword>
<comment type="caution">
    <text evidence="8">The sequence shown here is derived from an EMBL/GenBank/DDBJ whole genome shotgun (WGS) entry which is preliminary data.</text>
</comment>
<keyword evidence="4" id="KW-0479">Metal-binding</keyword>
<dbReference type="PANTHER" id="PTHR43787">
    <property type="entry name" value="FEMO COFACTOR BIOSYNTHESIS PROTEIN NIFB-RELATED"/>
    <property type="match status" value="1"/>
</dbReference>
<dbReference type="Proteomes" id="UP000339049">
    <property type="component" value="Unassembled WGS sequence"/>
</dbReference>
<comment type="cofactor">
    <cofactor evidence="1">
        <name>[4Fe-4S] cluster</name>
        <dbReference type="ChEBI" id="CHEBI:49883"/>
    </cofactor>
</comment>
<feature type="domain" description="Radical SAM core" evidence="7">
    <location>
        <begin position="17"/>
        <end position="245"/>
    </location>
</feature>
<keyword evidence="3" id="KW-0949">S-adenosyl-L-methionine</keyword>
<evidence type="ECO:0000256" key="2">
    <source>
        <dbReference type="ARBA" id="ARBA00022485"/>
    </source>
</evidence>
<dbReference type="GO" id="GO:0051539">
    <property type="term" value="F:4 iron, 4 sulfur cluster binding"/>
    <property type="evidence" value="ECO:0007669"/>
    <property type="project" value="UniProtKB-KW"/>
</dbReference>
<evidence type="ECO:0000256" key="3">
    <source>
        <dbReference type="ARBA" id="ARBA00022691"/>
    </source>
</evidence>
<reference evidence="8 9" key="1">
    <citation type="submission" date="2019-05" db="EMBL/GenBank/DDBJ databases">
        <authorList>
            <consortium name="Pathogen Informatics"/>
        </authorList>
    </citation>
    <scope>NUCLEOTIDE SEQUENCE [LARGE SCALE GENOMIC DNA]</scope>
    <source>
        <strain evidence="8 9">NCTC11557</strain>
    </source>
</reference>
<evidence type="ECO:0000313" key="9">
    <source>
        <dbReference type="Proteomes" id="UP000339049"/>
    </source>
</evidence>
<keyword evidence="5" id="KW-0408">Iron</keyword>
<dbReference type="InterPro" id="IPR007197">
    <property type="entry name" value="rSAM"/>
</dbReference>
<gene>
    <name evidence="8" type="primary">ydeM</name>
    <name evidence="8" type="ORF">NCTC11557_02340</name>
</gene>
<evidence type="ECO:0000256" key="6">
    <source>
        <dbReference type="ARBA" id="ARBA00023014"/>
    </source>
</evidence>
<organism evidence="8 9">
    <name type="scientific">Streptococcus dysgalactiae subsp. equisimilis</name>
    <name type="common">Streptococcus equisimilis</name>
    <dbReference type="NCBI Taxonomy" id="119602"/>
    <lineage>
        <taxon>Bacteria</taxon>
        <taxon>Bacillati</taxon>
        <taxon>Bacillota</taxon>
        <taxon>Bacilli</taxon>
        <taxon>Lactobacillales</taxon>
        <taxon>Streptococcaceae</taxon>
        <taxon>Streptococcus</taxon>
    </lineage>
</organism>
<evidence type="ECO:0000259" key="7">
    <source>
        <dbReference type="PROSITE" id="PS51918"/>
    </source>
</evidence>
<proteinExistence type="predicted"/>
<dbReference type="RefSeq" id="WP_239682065.1">
    <property type="nucleotide sequence ID" value="NZ_CABEIX010000004.1"/>
</dbReference>
<dbReference type="InterPro" id="IPR023885">
    <property type="entry name" value="4Fe4S-binding_SPASM_dom"/>
</dbReference>
<dbReference type="PROSITE" id="PS51918">
    <property type="entry name" value="RADICAL_SAM"/>
    <property type="match status" value="1"/>
</dbReference>
<dbReference type="SFLD" id="SFLDS00029">
    <property type="entry name" value="Radical_SAM"/>
    <property type="match status" value="1"/>
</dbReference>
<dbReference type="NCBIfam" id="TIGR04085">
    <property type="entry name" value="rSAM_more_4Fe4S"/>
    <property type="match status" value="1"/>
</dbReference>
<protein>
    <submittedName>
        <fullName evidence="8">Transcriptional regulator</fullName>
    </submittedName>
</protein>
<dbReference type="Gene3D" id="3.20.20.70">
    <property type="entry name" value="Aldolase class I"/>
    <property type="match status" value="1"/>
</dbReference>
<accession>A0AAE9U6H9</accession>
<dbReference type="SUPFAM" id="SSF102114">
    <property type="entry name" value="Radical SAM enzymes"/>
    <property type="match status" value="1"/>
</dbReference>
<dbReference type="SFLD" id="SFLDG01067">
    <property type="entry name" value="SPASM/twitch_domain_containing"/>
    <property type="match status" value="1"/>
</dbReference>
<evidence type="ECO:0000313" key="8">
    <source>
        <dbReference type="EMBL" id="VTT27335.1"/>
    </source>
</evidence>
<dbReference type="GO" id="GO:0046872">
    <property type="term" value="F:metal ion binding"/>
    <property type="evidence" value="ECO:0007669"/>
    <property type="project" value="UniProtKB-KW"/>
</dbReference>
<dbReference type="PANTHER" id="PTHR43787:SF3">
    <property type="entry name" value="ARYLSULFATASE REGULATORY PROTEIN"/>
    <property type="match status" value="1"/>
</dbReference>
<keyword evidence="2" id="KW-0004">4Fe-4S</keyword>
<dbReference type="InterPro" id="IPR013785">
    <property type="entry name" value="Aldolase_TIM"/>
</dbReference>
<evidence type="ECO:0000256" key="4">
    <source>
        <dbReference type="ARBA" id="ARBA00022723"/>
    </source>
</evidence>
<sequence>MEEDEVDKYLTQISEADKERLGLTVLTHGDCNFRCKYCYEHFTNISMSLETENAIFYFVEEKIKTGQFKYLTVAWFGGEPLLGFKTIVSLGKRLISLCNKYNVNYDSSLTTNGFLLDKKKFVTLVTDLRVTSYQITLDGNQESHDRQRISRTGKGTYDRILKNLIDMRQTKLDFECIIRFNITKENYPNICSFLKHDGLIFKEDERFLLFYCNVGDWGKGDRVENSLTLVNRSTAFELSKRAVKEGYSLFASRYNTSHFFSCYANKKNHYAFNVNGIVQSCTVALYDKKNIFGNINTGFVNQNKIDKWVINVDDSCSDCPYLLICKSGNCPMVKRINGVSFKRICESMKNTIYENLALFALDGQYNDILDVE</sequence>
<evidence type="ECO:0000256" key="1">
    <source>
        <dbReference type="ARBA" id="ARBA00001966"/>
    </source>
</evidence>
<dbReference type="EMBL" id="CABEIY010000008">
    <property type="protein sequence ID" value="VTT27335.1"/>
    <property type="molecule type" value="Genomic_DNA"/>
</dbReference>
<evidence type="ECO:0000256" key="5">
    <source>
        <dbReference type="ARBA" id="ARBA00023004"/>
    </source>
</evidence>
<dbReference type="InterPro" id="IPR058240">
    <property type="entry name" value="rSAM_sf"/>
</dbReference>
<dbReference type="Pfam" id="PF04055">
    <property type="entry name" value="Radical_SAM"/>
    <property type="match status" value="1"/>
</dbReference>
<name>A0AAE9U6H9_STREQ</name>
<dbReference type="GO" id="GO:0003824">
    <property type="term" value="F:catalytic activity"/>
    <property type="evidence" value="ECO:0007669"/>
    <property type="project" value="InterPro"/>
</dbReference>
<dbReference type="AlphaFoldDB" id="A0AAE9U6H9"/>
<dbReference type="CDD" id="cd01335">
    <property type="entry name" value="Radical_SAM"/>
    <property type="match status" value="1"/>
</dbReference>